<dbReference type="CDD" id="cd12952">
    <property type="entry name" value="MMP_ACEL2062"/>
    <property type="match status" value="1"/>
</dbReference>
<reference evidence="1 2" key="1">
    <citation type="journal article" date="2011" name="Int. J. Syst. Evol. Microbiol.">
        <title>Zhongshania antarctica gen. nov., sp. nov. and Zhongshania guokunii sp. nov., gammaproteobacteria respectively isolated from coastal attached (fast) ice and surface seawater of the Antarctic.</title>
        <authorList>
            <person name="Li H.J."/>
            <person name="Zhang X.Y."/>
            <person name="Chen C.X."/>
            <person name="Zhang Y.J."/>
            <person name="Gao Z.M."/>
            <person name="Yu Y."/>
            <person name="Chen X.L."/>
            <person name="Chen B."/>
            <person name="Zhang Y.Z."/>
        </authorList>
    </citation>
    <scope>NUCLEOTIDE SEQUENCE [LARGE SCALE GENOMIC DNA]</scope>
    <source>
        <strain evidence="1 2">15-R06ZXC-3</strain>
    </source>
</reference>
<protein>
    <submittedName>
        <fullName evidence="1">Metallopeptidase family protein</fullName>
    </submittedName>
</protein>
<dbReference type="EMBL" id="JBFRYC010000002">
    <property type="protein sequence ID" value="MEX1660781.1"/>
    <property type="molecule type" value="Genomic_DNA"/>
</dbReference>
<accession>A0ABV3TGS3</accession>
<dbReference type="Pfam" id="PF06262">
    <property type="entry name" value="Zincin_1"/>
    <property type="match status" value="1"/>
</dbReference>
<dbReference type="InterPro" id="IPR010428">
    <property type="entry name" value="Zincin_1"/>
</dbReference>
<gene>
    <name evidence="1" type="ORF">AB4874_03835</name>
</gene>
<evidence type="ECO:0000313" key="1">
    <source>
        <dbReference type="EMBL" id="MEX1660781.1"/>
    </source>
</evidence>
<dbReference type="Gene3D" id="3.30.2010.20">
    <property type="match status" value="1"/>
</dbReference>
<name>A0ABV3TGS3_9RHOB</name>
<evidence type="ECO:0000313" key="2">
    <source>
        <dbReference type="Proteomes" id="UP001557465"/>
    </source>
</evidence>
<dbReference type="Proteomes" id="UP001557465">
    <property type="component" value="Unassembled WGS sequence"/>
</dbReference>
<sequence length="137" mass="14775">MEQSDWAGVLAPGLDDIAALAMAARASLPPEFAAAAKDVAIRVEDVAPDALLDDLGIDNPLALSGLYEGVPLTQKSVMDPGGHSDVIWLFRRAIVDEWAARGDVTLDVLVTHVFVHELAHHLGWSDGDIAAIDRWWE</sequence>
<proteinExistence type="predicted"/>
<comment type="caution">
    <text evidence="1">The sequence shown here is derived from an EMBL/GenBank/DDBJ whole genome shotgun (WGS) entry which is preliminary data.</text>
</comment>
<dbReference type="SUPFAM" id="SSF55486">
    <property type="entry name" value="Metalloproteases ('zincins'), catalytic domain"/>
    <property type="match status" value="1"/>
</dbReference>
<dbReference type="InterPro" id="IPR038555">
    <property type="entry name" value="Zincin_1_sf"/>
</dbReference>
<keyword evidence="2" id="KW-1185">Reference proteome</keyword>
<organism evidence="1 2">
    <name type="scientific">Thioclava arctica</name>
    <dbReference type="NCBI Taxonomy" id="3238301"/>
    <lineage>
        <taxon>Bacteria</taxon>
        <taxon>Pseudomonadati</taxon>
        <taxon>Pseudomonadota</taxon>
        <taxon>Alphaproteobacteria</taxon>
        <taxon>Rhodobacterales</taxon>
        <taxon>Paracoccaceae</taxon>
        <taxon>Thioclava</taxon>
    </lineage>
</organism>